<organism evidence="12">
    <name type="scientific">freshwater metagenome</name>
    <dbReference type="NCBI Taxonomy" id="449393"/>
    <lineage>
        <taxon>unclassified sequences</taxon>
        <taxon>metagenomes</taxon>
        <taxon>ecological metagenomes</taxon>
    </lineage>
</organism>
<evidence type="ECO:0000256" key="8">
    <source>
        <dbReference type="ARBA" id="ARBA00023065"/>
    </source>
</evidence>
<dbReference type="HAMAP" id="MF_01393">
    <property type="entry name" value="ATP_synth_a_bact"/>
    <property type="match status" value="1"/>
</dbReference>
<evidence type="ECO:0000256" key="10">
    <source>
        <dbReference type="ARBA" id="ARBA00023310"/>
    </source>
</evidence>
<dbReference type="GO" id="GO:0046933">
    <property type="term" value="F:proton-transporting ATP synthase activity, rotational mechanism"/>
    <property type="evidence" value="ECO:0007669"/>
    <property type="project" value="TreeGrafter"/>
</dbReference>
<dbReference type="NCBIfam" id="TIGR01131">
    <property type="entry name" value="ATP_synt_6_or_A"/>
    <property type="match status" value="1"/>
</dbReference>
<reference evidence="12" key="1">
    <citation type="submission" date="2020-05" db="EMBL/GenBank/DDBJ databases">
        <authorList>
            <person name="Chiriac C."/>
            <person name="Salcher M."/>
            <person name="Ghai R."/>
            <person name="Kavagutti S V."/>
        </authorList>
    </citation>
    <scope>NUCLEOTIDE SEQUENCE</scope>
</reference>
<dbReference type="SUPFAM" id="SSF81336">
    <property type="entry name" value="F1F0 ATP synthase subunit A"/>
    <property type="match status" value="1"/>
</dbReference>
<dbReference type="InterPro" id="IPR035908">
    <property type="entry name" value="F0_ATP_A_sf"/>
</dbReference>
<feature type="transmembrane region" description="Helical" evidence="11">
    <location>
        <begin position="26"/>
        <end position="49"/>
    </location>
</feature>
<feature type="transmembrane region" description="Helical" evidence="11">
    <location>
        <begin position="221"/>
        <end position="247"/>
    </location>
</feature>
<proteinExistence type="inferred from homology"/>
<keyword evidence="7 11" id="KW-1133">Transmembrane helix</keyword>
<evidence type="ECO:0000256" key="11">
    <source>
        <dbReference type="SAM" id="Phobius"/>
    </source>
</evidence>
<comment type="subcellular location">
    <subcellularLocation>
        <location evidence="1">Membrane</location>
        <topology evidence="1">Multi-pass membrane protein</topology>
    </subcellularLocation>
</comment>
<name>A0A6J5ZYR8_9ZZZZ</name>
<evidence type="ECO:0000256" key="6">
    <source>
        <dbReference type="ARBA" id="ARBA00022781"/>
    </source>
</evidence>
<dbReference type="GO" id="GO:0045259">
    <property type="term" value="C:proton-transporting ATP synthase complex"/>
    <property type="evidence" value="ECO:0007669"/>
    <property type="project" value="UniProtKB-KW"/>
</dbReference>
<dbReference type="EMBL" id="CAESAL010000120">
    <property type="protein sequence ID" value="CAB4346678.1"/>
    <property type="molecule type" value="Genomic_DNA"/>
</dbReference>
<keyword evidence="3" id="KW-0813">Transport</keyword>
<dbReference type="PROSITE" id="PS00449">
    <property type="entry name" value="ATPASE_A"/>
    <property type="match status" value="1"/>
</dbReference>
<evidence type="ECO:0000313" key="16">
    <source>
        <dbReference type="EMBL" id="CAB4952317.1"/>
    </source>
</evidence>
<dbReference type="InterPro" id="IPR000568">
    <property type="entry name" value="ATP_synth_F0_asu"/>
</dbReference>
<evidence type="ECO:0000256" key="2">
    <source>
        <dbReference type="ARBA" id="ARBA00006810"/>
    </source>
</evidence>
<sequence>MIFGLEFPPIENLVEWPNWFGPKDSFYGFNKIAFISLVAIVATSVLFILGNRKRSMVPKGAQNLVESSVAFIRDGIVLETMGPDGMRYLPYLVSLFFFILIGNIFEVIPFFHMPANARMAGPAVLALITWAYYIAVGLKHQGPKYFINAIAPPGVPKALYILVVPIEFLSTFIVRPFSLAVRLFANMLAGHILLVTFSVLCITLFTASLLALVLPLSFFMLVALTGFEVMVAFLQAYIFTILAAVYIGSSMHAEH</sequence>
<feature type="transmembrane region" description="Helical" evidence="11">
    <location>
        <begin position="159"/>
        <end position="185"/>
    </location>
</feature>
<dbReference type="CDD" id="cd00310">
    <property type="entry name" value="ATP-synt_Fo_a_6"/>
    <property type="match status" value="1"/>
</dbReference>
<dbReference type="PANTHER" id="PTHR11410">
    <property type="entry name" value="ATP SYNTHASE SUBUNIT A"/>
    <property type="match status" value="1"/>
</dbReference>
<evidence type="ECO:0000256" key="1">
    <source>
        <dbReference type="ARBA" id="ARBA00004141"/>
    </source>
</evidence>
<evidence type="ECO:0000256" key="4">
    <source>
        <dbReference type="ARBA" id="ARBA00022547"/>
    </source>
</evidence>
<dbReference type="EMBL" id="CAFBOK010000141">
    <property type="protein sequence ID" value="CAB4989344.1"/>
    <property type="molecule type" value="Genomic_DNA"/>
</dbReference>
<keyword evidence="10" id="KW-0066">ATP synthesis</keyword>
<evidence type="ECO:0000256" key="5">
    <source>
        <dbReference type="ARBA" id="ARBA00022692"/>
    </source>
</evidence>
<evidence type="ECO:0000313" key="17">
    <source>
        <dbReference type="EMBL" id="CAB4989344.1"/>
    </source>
</evidence>
<evidence type="ECO:0000313" key="13">
    <source>
        <dbReference type="EMBL" id="CAB4603533.1"/>
    </source>
</evidence>
<dbReference type="PRINTS" id="PR00123">
    <property type="entry name" value="ATPASEA"/>
</dbReference>
<dbReference type="AlphaFoldDB" id="A0A6J5ZYR8"/>
<keyword evidence="4" id="KW-0138">CF(0)</keyword>
<accession>A0A6J5ZYR8</accession>
<dbReference type="Gene3D" id="1.20.120.220">
    <property type="entry name" value="ATP synthase, F0 complex, subunit A"/>
    <property type="match status" value="1"/>
</dbReference>
<dbReference type="PANTHER" id="PTHR11410:SF0">
    <property type="entry name" value="ATP SYNTHASE SUBUNIT A"/>
    <property type="match status" value="1"/>
</dbReference>
<dbReference type="InterPro" id="IPR023011">
    <property type="entry name" value="ATP_synth_F0_asu_AS"/>
</dbReference>
<dbReference type="EMBL" id="CAEZTY010000162">
    <property type="protein sequence ID" value="CAB4603533.1"/>
    <property type="molecule type" value="Genomic_DNA"/>
</dbReference>
<dbReference type="EMBL" id="CAEZXY010000042">
    <property type="protein sequence ID" value="CAB4709661.1"/>
    <property type="molecule type" value="Genomic_DNA"/>
</dbReference>
<keyword evidence="5 11" id="KW-0812">Transmembrane</keyword>
<dbReference type="EMBL" id="CAFAAD010000061">
    <property type="protein sequence ID" value="CAB4792398.1"/>
    <property type="molecule type" value="Genomic_DNA"/>
</dbReference>
<comment type="similarity">
    <text evidence="2">Belongs to the ATPase A chain family.</text>
</comment>
<evidence type="ECO:0000313" key="14">
    <source>
        <dbReference type="EMBL" id="CAB4709661.1"/>
    </source>
</evidence>
<feature type="transmembrane region" description="Helical" evidence="11">
    <location>
        <begin position="191"/>
        <end position="214"/>
    </location>
</feature>
<protein>
    <submittedName>
        <fullName evidence="12">Unannotated protein</fullName>
    </submittedName>
</protein>
<feature type="transmembrane region" description="Helical" evidence="11">
    <location>
        <begin position="88"/>
        <end position="113"/>
    </location>
</feature>
<evidence type="ECO:0000256" key="3">
    <source>
        <dbReference type="ARBA" id="ARBA00022448"/>
    </source>
</evidence>
<gene>
    <name evidence="13" type="ORF">UFOPK1762_02092</name>
    <name evidence="14" type="ORF">UFOPK2624_01034</name>
    <name evidence="15" type="ORF">UFOPK2969_00949</name>
    <name evidence="12" type="ORF">UFOPK3331_01947</name>
    <name evidence="16" type="ORF">UFOPK3785_00914</name>
    <name evidence="17" type="ORF">UFOPK3927_01208</name>
</gene>
<feature type="transmembrane region" description="Helical" evidence="11">
    <location>
        <begin position="119"/>
        <end position="138"/>
    </location>
</feature>
<keyword evidence="9 11" id="KW-0472">Membrane</keyword>
<dbReference type="InterPro" id="IPR045083">
    <property type="entry name" value="ATP_synth_F0_asu_bact/mt"/>
</dbReference>
<evidence type="ECO:0000256" key="9">
    <source>
        <dbReference type="ARBA" id="ARBA00023136"/>
    </source>
</evidence>
<evidence type="ECO:0000313" key="12">
    <source>
        <dbReference type="EMBL" id="CAB4346678.1"/>
    </source>
</evidence>
<evidence type="ECO:0000256" key="7">
    <source>
        <dbReference type="ARBA" id="ARBA00022989"/>
    </source>
</evidence>
<evidence type="ECO:0000313" key="15">
    <source>
        <dbReference type="EMBL" id="CAB4792398.1"/>
    </source>
</evidence>
<keyword evidence="8" id="KW-0406">Ion transport</keyword>
<dbReference type="Pfam" id="PF00119">
    <property type="entry name" value="ATP-synt_A"/>
    <property type="match status" value="1"/>
</dbReference>
<dbReference type="EMBL" id="CAFBNJ010000039">
    <property type="protein sequence ID" value="CAB4952317.1"/>
    <property type="molecule type" value="Genomic_DNA"/>
</dbReference>
<keyword evidence="6" id="KW-0375">Hydrogen ion transport</keyword>